<evidence type="ECO:0000313" key="8">
    <source>
        <dbReference type="EMBL" id="OJJ33815.1"/>
    </source>
</evidence>
<keyword evidence="5" id="KW-0804">Transcription</keyword>
<keyword evidence="3" id="KW-0805">Transcription regulation</keyword>
<evidence type="ECO:0000256" key="6">
    <source>
        <dbReference type="ARBA" id="ARBA00023242"/>
    </source>
</evidence>
<dbReference type="InterPro" id="IPR036864">
    <property type="entry name" value="Zn2-C6_fun-type_DNA-bd_sf"/>
</dbReference>
<keyword evidence="2" id="KW-0862">Zinc</keyword>
<dbReference type="GeneID" id="63745575"/>
<dbReference type="Proteomes" id="UP000184383">
    <property type="component" value="Unassembled WGS sequence"/>
</dbReference>
<dbReference type="OrthoDB" id="3172332at2759"/>
<accession>A0A1L9RFW5</accession>
<dbReference type="GO" id="GO:0003677">
    <property type="term" value="F:DNA binding"/>
    <property type="evidence" value="ECO:0007669"/>
    <property type="project" value="UniProtKB-KW"/>
</dbReference>
<evidence type="ECO:0000256" key="4">
    <source>
        <dbReference type="ARBA" id="ARBA00023125"/>
    </source>
</evidence>
<feature type="domain" description="Zn(2)-C6 fungal-type" evidence="7">
    <location>
        <begin position="16"/>
        <end position="44"/>
    </location>
</feature>
<dbReference type="CDD" id="cd00067">
    <property type="entry name" value="GAL4"/>
    <property type="match status" value="1"/>
</dbReference>
<evidence type="ECO:0000259" key="7">
    <source>
        <dbReference type="PROSITE" id="PS50048"/>
    </source>
</evidence>
<evidence type="ECO:0000256" key="3">
    <source>
        <dbReference type="ARBA" id="ARBA00023015"/>
    </source>
</evidence>
<dbReference type="EMBL" id="KV878213">
    <property type="protein sequence ID" value="OJJ33815.1"/>
    <property type="molecule type" value="Genomic_DNA"/>
</dbReference>
<proteinExistence type="predicted"/>
<keyword evidence="1" id="KW-0479">Metal-binding</keyword>
<dbReference type="STRING" id="1073089.A0A1L9RFW5"/>
<dbReference type="RefSeq" id="XP_040687491.1">
    <property type="nucleotide sequence ID" value="XM_040829727.1"/>
</dbReference>
<reference evidence="9" key="1">
    <citation type="journal article" date="2017" name="Genome Biol.">
        <title>Comparative genomics reveals high biological diversity and specific adaptations in the industrially and medically important fungal genus Aspergillus.</title>
        <authorList>
            <person name="de Vries R.P."/>
            <person name="Riley R."/>
            <person name="Wiebenga A."/>
            <person name="Aguilar-Osorio G."/>
            <person name="Amillis S."/>
            <person name="Uchima C.A."/>
            <person name="Anderluh G."/>
            <person name="Asadollahi M."/>
            <person name="Askin M."/>
            <person name="Barry K."/>
            <person name="Battaglia E."/>
            <person name="Bayram O."/>
            <person name="Benocci T."/>
            <person name="Braus-Stromeyer S.A."/>
            <person name="Caldana C."/>
            <person name="Canovas D."/>
            <person name="Cerqueira G.C."/>
            <person name="Chen F."/>
            <person name="Chen W."/>
            <person name="Choi C."/>
            <person name="Clum A."/>
            <person name="Dos Santos R.A."/>
            <person name="Damasio A.R."/>
            <person name="Diallinas G."/>
            <person name="Emri T."/>
            <person name="Fekete E."/>
            <person name="Flipphi M."/>
            <person name="Freyberg S."/>
            <person name="Gallo A."/>
            <person name="Gournas C."/>
            <person name="Habgood R."/>
            <person name="Hainaut M."/>
            <person name="Harispe M.L."/>
            <person name="Henrissat B."/>
            <person name="Hilden K.S."/>
            <person name="Hope R."/>
            <person name="Hossain A."/>
            <person name="Karabika E."/>
            <person name="Karaffa L."/>
            <person name="Karanyi Z."/>
            <person name="Krasevec N."/>
            <person name="Kuo A."/>
            <person name="Kusch H."/>
            <person name="LaButti K."/>
            <person name="Lagendijk E.L."/>
            <person name="Lapidus A."/>
            <person name="Levasseur A."/>
            <person name="Lindquist E."/>
            <person name="Lipzen A."/>
            <person name="Logrieco A.F."/>
            <person name="MacCabe A."/>
            <person name="Maekelae M.R."/>
            <person name="Malavazi I."/>
            <person name="Melin P."/>
            <person name="Meyer V."/>
            <person name="Mielnichuk N."/>
            <person name="Miskei M."/>
            <person name="Molnar A.P."/>
            <person name="Mule G."/>
            <person name="Ngan C.Y."/>
            <person name="Orejas M."/>
            <person name="Orosz E."/>
            <person name="Ouedraogo J.P."/>
            <person name="Overkamp K.M."/>
            <person name="Park H.-S."/>
            <person name="Perrone G."/>
            <person name="Piumi F."/>
            <person name="Punt P.J."/>
            <person name="Ram A.F."/>
            <person name="Ramon A."/>
            <person name="Rauscher S."/>
            <person name="Record E."/>
            <person name="Riano-Pachon D.M."/>
            <person name="Robert V."/>
            <person name="Roehrig J."/>
            <person name="Ruller R."/>
            <person name="Salamov A."/>
            <person name="Salih N.S."/>
            <person name="Samson R.A."/>
            <person name="Sandor E."/>
            <person name="Sanguinetti M."/>
            <person name="Schuetze T."/>
            <person name="Sepcic K."/>
            <person name="Shelest E."/>
            <person name="Sherlock G."/>
            <person name="Sophianopoulou V."/>
            <person name="Squina F.M."/>
            <person name="Sun H."/>
            <person name="Susca A."/>
            <person name="Todd R.B."/>
            <person name="Tsang A."/>
            <person name="Unkles S.E."/>
            <person name="van de Wiele N."/>
            <person name="van Rossen-Uffink D."/>
            <person name="Oliveira J.V."/>
            <person name="Vesth T.C."/>
            <person name="Visser J."/>
            <person name="Yu J.-H."/>
            <person name="Zhou M."/>
            <person name="Andersen M.R."/>
            <person name="Archer D.B."/>
            <person name="Baker S.E."/>
            <person name="Benoit I."/>
            <person name="Brakhage A.A."/>
            <person name="Braus G.H."/>
            <person name="Fischer R."/>
            <person name="Frisvad J.C."/>
            <person name="Goldman G.H."/>
            <person name="Houbraken J."/>
            <person name="Oakley B."/>
            <person name="Pocsi I."/>
            <person name="Scazzocchio C."/>
            <person name="Seiboth B."/>
            <person name="vanKuyk P.A."/>
            <person name="Wortman J."/>
            <person name="Dyer P.S."/>
            <person name="Grigoriev I.V."/>
        </authorList>
    </citation>
    <scope>NUCLEOTIDE SEQUENCE [LARGE SCALE GENOMIC DNA]</scope>
    <source>
        <strain evidence="9">DTO 134E9</strain>
    </source>
</reference>
<dbReference type="GO" id="GO:0000981">
    <property type="term" value="F:DNA-binding transcription factor activity, RNA polymerase II-specific"/>
    <property type="evidence" value="ECO:0007669"/>
    <property type="project" value="InterPro"/>
</dbReference>
<sequence>MVSGRKKAFTKRSRSGCRTCRTRRIKCDETPGSCRNCTSAGWKCDGYSTNRPVPGNQSHDTPSLSLYRIDKSIPGETTDERRGFAFFQQWTIPNMTGFFDCRLWSDLILPMCHSEKAVNYAVVGLSALHEELEVRGVPLSREDLSSHGHRFALEQYGRSLSALNIRRHSRDPKLCEVVLTCCLLFVMLELTRGQYDLAFMHVRQGLLIIQDKSRDSSSSIWTLRSDDVEISLAQTMARLDAQSVFFGIEAPRLNLYPGETGQIEGADDFQTLSDARRGFDVLLSSATHFLNAVNSLPSEERLSCHHPDLGERQLHLRIQLEEYMVRLQRSKIQLKGNKEQRGIDLIHLHEKTLSILLETSLTGTEEPNYDIYTDDFKNILASCVRIAQSFWEDGPARPTLVLDMGIIPPLLLACDKCCDSRMRQQGLRLLEAWPHREGPWDSRLIVIILKQIISIEDEAANSESGVQDAFLHVEDDQTHAVLTYRIKETGRIEKRIKLDYS</sequence>
<dbReference type="AlphaFoldDB" id="A0A1L9RFW5"/>
<dbReference type="Pfam" id="PF11951">
    <property type="entry name" value="Fungal_trans_2"/>
    <property type="match status" value="1"/>
</dbReference>
<dbReference type="GO" id="GO:0008270">
    <property type="term" value="F:zinc ion binding"/>
    <property type="evidence" value="ECO:0007669"/>
    <property type="project" value="InterPro"/>
</dbReference>
<dbReference type="SUPFAM" id="SSF57701">
    <property type="entry name" value="Zn2/Cys6 DNA-binding domain"/>
    <property type="match status" value="1"/>
</dbReference>
<dbReference type="Gene3D" id="4.10.240.10">
    <property type="entry name" value="Zn(2)-C6 fungal-type DNA-binding domain"/>
    <property type="match status" value="1"/>
</dbReference>
<evidence type="ECO:0000256" key="1">
    <source>
        <dbReference type="ARBA" id="ARBA00022723"/>
    </source>
</evidence>
<dbReference type="SMART" id="SM00066">
    <property type="entry name" value="GAL4"/>
    <property type="match status" value="1"/>
</dbReference>
<keyword evidence="9" id="KW-1185">Reference proteome</keyword>
<evidence type="ECO:0000256" key="2">
    <source>
        <dbReference type="ARBA" id="ARBA00022833"/>
    </source>
</evidence>
<keyword evidence="6" id="KW-0539">Nucleus</keyword>
<dbReference type="PROSITE" id="PS50048">
    <property type="entry name" value="ZN2_CY6_FUNGAL_2"/>
    <property type="match status" value="1"/>
</dbReference>
<dbReference type="InterPro" id="IPR052360">
    <property type="entry name" value="Transcr_Regulatory_Proteins"/>
</dbReference>
<name>A0A1L9RFW5_ASPWE</name>
<evidence type="ECO:0000313" key="9">
    <source>
        <dbReference type="Proteomes" id="UP000184383"/>
    </source>
</evidence>
<dbReference type="PANTHER" id="PTHR36206:SF16">
    <property type="entry name" value="TRANSCRIPTION FACTOR DOMAIN-CONTAINING PROTEIN-RELATED"/>
    <property type="match status" value="1"/>
</dbReference>
<dbReference type="PANTHER" id="PTHR36206">
    <property type="entry name" value="ASPERCRYPTIN BIOSYNTHESIS CLUSTER-SPECIFIC TRANSCRIPTION REGULATOR ATNN-RELATED"/>
    <property type="match status" value="1"/>
</dbReference>
<evidence type="ECO:0000256" key="5">
    <source>
        <dbReference type="ARBA" id="ARBA00023163"/>
    </source>
</evidence>
<dbReference type="InterPro" id="IPR001138">
    <property type="entry name" value="Zn2Cys6_DnaBD"/>
</dbReference>
<protein>
    <recommendedName>
        <fullName evidence="7">Zn(2)-C6 fungal-type domain-containing protein</fullName>
    </recommendedName>
</protein>
<dbReference type="InterPro" id="IPR021858">
    <property type="entry name" value="Fun_TF"/>
</dbReference>
<organism evidence="8 9">
    <name type="scientific">Aspergillus wentii DTO 134E9</name>
    <dbReference type="NCBI Taxonomy" id="1073089"/>
    <lineage>
        <taxon>Eukaryota</taxon>
        <taxon>Fungi</taxon>
        <taxon>Dikarya</taxon>
        <taxon>Ascomycota</taxon>
        <taxon>Pezizomycotina</taxon>
        <taxon>Eurotiomycetes</taxon>
        <taxon>Eurotiomycetidae</taxon>
        <taxon>Eurotiales</taxon>
        <taxon>Aspergillaceae</taxon>
        <taxon>Aspergillus</taxon>
        <taxon>Aspergillus subgen. Cremei</taxon>
    </lineage>
</organism>
<dbReference type="Pfam" id="PF00172">
    <property type="entry name" value="Zn_clus"/>
    <property type="match status" value="1"/>
</dbReference>
<dbReference type="PROSITE" id="PS00463">
    <property type="entry name" value="ZN2_CY6_FUNGAL_1"/>
    <property type="match status" value="1"/>
</dbReference>
<dbReference type="VEuPathDB" id="FungiDB:ASPWEDRAFT_157154"/>
<gene>
    <name evidence="8" type="ORF">ASPWEDRAFT_157154</name>
</gene>
<keyword evidence="4" id="KW-0238">DNA-binding</keyword>